<gene>
    <name evidence="8" type="ORF">ACFFJ8_26050</name>
</gene>
<sequence length="256" mass="28212">MQSEENSRSISHLPLSPSLQEWDTIDEGAFCDSTLRIVIVSPLPASLRTLVSALTTRCYDVLVFHNENDPILTTIQADLIIIDRRKAVTATSKPPLGIGKDSALLLLTDKYADSSVEGDVLVWPSAIDLAMEQIEALASRSQEGPSSQKSTEAFSDDQLLLKDIRMDLKRMTVQRAGRPISLTKTEFDLLRVLSTSGGGVMSRQEVMEQIWGEGYFGGSNSVDVHIKSLRQKLGDNPKNPQYILTVRGVGYRFADS</sequence>
<accession>A0ABV6JJS3</accession>
<keyword evidence="9" id="KW-1185">Reference proteome</keyword>
<keyword evidence="3" id="KW-0805">Transcription regulation</keyword>
<dbReference type="CDD" id="cd00383">
    <property type="entry name" value="trans_reg_C"/>
    <property type="match status" value="1"/>
</dbReference>
<dbReference type="PANTHER" id="PTHR48111">
    <property type="entry name" value="REGULATOR OF RPOS"/>
    <property type="match status" value="1"/>
</dbReference>
<dbReference type="PANTHER" id="PTHR48111:SF1">
    <property type="entry name" value="TWO-COMPONENT RESPONSE REGULATOR ORR33"/>
    <property type="match status" value="1"/>
</dbReference>
<dbReference type="RefSeq" id="WP_204815979.1">
    <property type="nucleotide sequence ID" value="NZ_JANHOF010000001.1"/>
</dbReference>
<feature type="domain" description="OmpR/PhoB-type" evidence="7">
    <location>
        <begin position="156"/>
        <end position="255"/>
    </location>
</feature>
<dbReference type="Gene3D" id="1.10.10.10">
    <property type="entry name" value="Winged helix-like DNA-binding domain superfamily/Winged helix DNA-binding domain"/>
    <property type="match status" value="1"/>
</dbReference>
<name>A0ABV6JJS3_9BACL</name>
<evidence type="ECO:0000256" key="2">
    <source>
        <dbReference type="ARBA" id="ARBA00023012"/>
    </source>
</evidence>
<reference evidence="8 9" key="1">
    <citation type="submission" date="2024-09" db="EMBL/GenBank/DDBJ databases">
        <authorList>
            <person name="Sun Q."/>
            <person name="Mori K."/>
        </authorList>
    </citation>
    <scope>NUCLEOTIDE SEQUENCE [LARGE SCALE GENOMIC DNA]</scope>
    <source>
        <strain evidence="8 9">CCM 4839</strain>
    </source>
</reference>
<keyword evidence="5" id="KW-0804">Transcription</keyword>
<evidence type="ECO:0000256" key="4">
    <source>
        <dbReference type="ARBA" id="ARBA00023125"/>
    </source>
</evidence>
<dbReference type="SMART" id="SM00862">
    <property type="entry name" value="Trans_reg_C"/>
    <property type="match status" value="1"/>
</dbReference>
<dbReference type="Proteomes" id="UP001589818">
    <property type="component" value="Unassembled WGS sequence"/>
</dbReference>
<dbReference type="Pfam" id="PF00486">
    <property type="entry name" value="Trans_reg_C"/>
    <property type="match status" value="1"/>
</dbReference>
<evidence type="ECO:0000256" key="3">
    <source>
        <dbReference type="ARBA" id="ARBA00023015"/>
    </source>
</evidence>
<keyword evidence="4 6" id="KW-0238">DNA-binding</keyword>
<organism evidence="8 9">
    <name type="scientific">Paenibacillus mendelii</name>
    <dbReference type="NCBI Taxonomy" id="206163"/>
    <lineage>
        <taxon>Bacteria</taxon>
        <taxon>Bacillati</taxon>
        <taxon>Bacillota</taxon>
        <taxon>Bacilli</taxon>
        <taxon>Bacillales</taxon>
        <taxon>Paenibacillaceae</taxon>
        <taxon>Paenibacillus</taxon>
    </lineage>
</organism>
<keyword evidence="2" id="KW-0902">Two-component regulatory system</keyword>
<dbReference type="InterPro" id="IPR039420">
    <property type="entry name" value="WalR-like"/>
</dbReference>
<evidence type="ECO:0000313" key="8">
    <source>
        <dbReference type="EMBL" id="MFC0394813.1"/>
    </source>
</evidence>
<dbReference type="InterPro" id="IPR016032">
    <property type="entry name" value="Sig_transdc_resp-reg_C-effctor"/>
</dbReference>
<dbReference type="PROSITE" id="PS51755">
    <property type="entry name" value="OMPR_PHOB"/>
    <property type="match status" value="1"/>
</dbReference>
<evidence type="ECO:0000313" key="9">
    <source>
        <dbReference type="Proteomes" id="UP001589818"/>
    </source>
</evidence>
<dbReference type="InterPro" id="IPR001867">
    <property type="entry name" value="OmpR/PhoB-type_DNA-bd"/>
</dbReference>
<dbReference type="SUPFAM" id="SSF46894">
    <property type="entry name" value="C-terminal effector domain of the bipartite response regulators"/>
    <property type="match status" value="1"/>
</dbReference>
<evidence type="ECO:0000256" key="1">
    <source>
        <dbReference type="ARBA" id="ARBA00022553"/>
    </source>
</evidence>
<dbReference type="InterPro" id="IPR036388">
    <property type="entry name" value="WH-like_DNA-bd_sf"/>
</dbReference>
<proteinExistence type="predicted"/>
<keyword evidence="1" id="KW-0597">Phosphoprotein</keyword>
<evidence type="ECO:0000259" key="7">
    <source>
        <dbReference type="PROSITE" id="PS51755"/>
    </source>
</evidence>
<evidence type="ECO:0000256" key="6">
    <source>
        <dbReference type="PROSITE-ProRule" id="PRU01091"/>
    </source>
</evidence>
<feature type="DNA-binding region" description="OmpR/PhoB-type" evidence="6">
    <location>
        <begin position="156"/>
        <end position="255"/>
    </location>
</feature>
<protein>
    <submittedName>
        <fullName evidence="8">Winged-helix domain-containing protein</fullName>
    </submittedName>
</protein>
<dbReference type="EMBL" id="JBHLVF010000041">
    <property type="protein sequence ID" value="MFC0394813.1"/>
    <property type="molecule type" value="Genomic_DNA"/>
</dbReference>
<comment type="caution">
    <text evidence="8">The sequence shown here is derived from an EMBL/GenBank/DDBJ whole genome shotgun (WGS) entry which is preliminary data.</text>
</comment>
<evidence type="ECO:0000256" key="5">
    <source>
        <dbReference type="ARBA" id="ARBA00023163"/>
    </source>
</evidence>